<evidence type="ECO:0000313" key="13">
    <source>
        <dbReference type="Proteomes" id="UP000194420"/>
    </source>
</evidence>
<gene>
    <name evidence="12" type="ORF">SAMN06297468_1277</name>
</gene>
<dbReference type="Pfam" id="PF01551">
    <property type="entry name" value="Peptidase_M23"/>
    <property type="match status" value="1"/>
</dbReference>
<keyword evidence="5" id="KW-0732">Signal</keyword>
<organism evidence="12 13">
    <name type="scientific">Altererythrobacter xiamenensis</name>
    <dbReference type="NCBI Taxonomy" id="1316679"/>
    <lineage>
        <taxon>Bacteria</taxon>
        <taxon>Pseudomonadati</taxon>
        <taxon>Pseudomonadota</taxon>
        <taxon>Alphaproteobacteria</taxon>
        <taxon>Sphingomonadales</taxon>
        <taxon>Erythrobacteraceae</taxon>
        <taxon>Altererythrobacter</taxon>
    </lineage>
</organism>
<evidence type="ECO:0000256" key="1">
    <source>
        <dbReference type="ARBA" id="ARBA00001947"/>
    </source>
</evidence>
<dbReference type="InterPro" id="IPR016047">
    <property type="entry name" value="M23ase_b-sheet_dom"/>
</dbReference>
<dbReference type="GO" id="GO:0046872">
    <property type="term" value="F:metal ion binding"/>
    <property type="evidence" value="ECO:0007669"/>
    <property type="project" value="UniProtKB-KW"/>
</dbReference>
<dbReference type="Gene3D" id="2.70.70.10">
    <property type="entry name" value="Glucose Permease (Domain IIA)"/>
    <property type="match status" value="1"/>
</dbReference>
<evidence type="ECO:0000256" key="4">
    <source>
        <dbReference type="ARBA" id="ARBA00022723"/>
    </source>
</evidence>
<dbReference type="InterPro" id="IPR011055">
    <property type="entry name" value="Dup_hybrid_motif"/>
</dbReference>
<evidence type="ECO:0000256" key="8">
    <source>
        <dbReference type="ARBA" id="ARBA00023049"/>
    </source>
</evidence>
<keyword evidence="6" id="KW-0378">Hydrolase</keyword>
<dbReference type="Gene3D" id="3.10.450.350">
    <property type="match status" value="1"/>
</dbReference>
<dbReference type="PANTHER" id="PTHR21666">
    <property type="entry name" value="PEPTIDASE-RELATED"/>
    <property type="match status" value="1"/>
</dbReference>
<protein>
    <submittedName>
        <fullName evidence="12">Peptidase family M23</fullName>
    </submittedName>
</protein>
<dbReference type="PANTHER" id="PTHR21666:SF289">
    <property type="entry name" value="L-ALA--D-GLU ENDOPEPTIDASE"/>
    <property type="match status" value="1"/>
</dbReference>
<evidence type="ECO:0000256" key="5">
    <source>
        <dbReference type="ARBA" id="ARBA00022729"/>
    </source>
</evidence>
<evidence type="ECO:0000313" key="12">
    <source>
        <dbReference type="EMBL" id="SMQ69021.1"/>
    </source>
</evidence>
<dbReference type="GO" id="GO:0004222">
    <property type="term" value="F:metalloendopeptidase activity"/>
    <property type="evidence" value="ECO:0007669"/>
    <property type="project" value="TreeGrafter"/>
</dbReference>
<reference evidence="13" key="1">
    <citation type="submission" date="2017-04" db="EMBL/GenBank/DDBJ databases">
        <authorList>
            <person name="Varghese N."/>
            <person name="Submissions S."/>
        </authorList>
    </citation>
    <scope>NUCLEOTIDE SEQUENCE [LARGE SCALE GENOMIC DNA]</scope>
</reference>
<keyword evidence="8" id="KW-0482">Metalloprotease</keyword>
<evidence type="ECO:0000256" key="3">
    <source>
        <dbReference type="ARBA" id="ARBA00022670"/>
    </source>
</evidence>
<comment type="cofactor">
    <cofactor evidence="1">
        <name>Zn(2+)</name>
        <dbReference type="ChEBI" id="CHEBI:29105"/>
    </cofactor>
</comment>
<evidence type="ECO:0000259" key="11">
    <source>
        <dbReference type="Pfam" id="PF19425"/>
    </source>
</evidence>
<keyword evidence="7" id="KW-0862">Zinc</keyword>
<accession>A0A1Y6F637</accession>
<comment type="subcellular location">
    <subcellularLocation>
        <location evidence="2">Cell envelope</location>
    </subcellularLocation>
</comment>
<evidence type="ECO:0000259" key="10">
    <source>
        <dbReference type="Pfam" id="PF01551"/>
    </source>
</evidence>
<feature type="compositionally biased region" description="Basic residues" evidence="9">
    <location>
        <begin position="1"/>
        <end position="11"/>
    </location>
</feature>
<dbReference type="InterPro" id="IPR045834">
    <property type="entry name" value="Csd3_N2"/>
</dbReference>
<feature type="compositionally biased region" description="Basic and acidic residues" evidence="9">
    <location>
        <begin position="12"/>
        <end position="21"/>
    </location>
</feature>
<dbReference type="Proteomes" id="UP000194420">
    <property type="component" value="Unassembled WGS sequence"/>
</dbReference>
<keyword evidence="4" id="KW-0479">Metal-binding</keyword>
<dbReference type="GO" id="GO:0030313">
    <property type="term" value="C:cell envelope"/>
    <property type="evidence" value="ECO:0007669"/>
    <property type="project" value="UniProtKB-SubCell"/>
</dbReference>
<dbReference type="SUPFAM" id="SSF51261">
    <property type="entry name" value="Duplicated hybrid motif"/>
    <property type="match status" value="1"/>
</dbReference>
<keyword evidence="13" id="KW-1185">Reference proteome</keyword>
<dbReference type="EMBL" id="FXWG01000002">
    <property type="protein sequence ID" value="SMQ69021.1"/>
    <property type="molecule type" value="Genomic_DNA"/>
</dbReference>
<name>A0A1Y6F637_9SPHN</name>
<feature type="domain" description="M23ase beta-sheet core" evidence="10">
    <location>
        <begin position="401"/>
        <end position="496"/>
    </location>
</feature>
<evidence type="ECO:0000256" key="7">
    <source>
        <dbReference type="ARBA" id="ARBA00022833"/>
    </source>
</evidence>
<dbReference type="InterPro" id="IPR050570">
    <property type="entry name" value="Cell_wall_metabolism_enzyme"/>
</dbReference>
<evidence type="ECO:0000256" key="6">
    <source>
        <dbReference type="ARBA" id="ARBA00022801"/>
    </source>
</evidence>
<dbReference type="OrthoDB" id="9815245at2"/>
<evidence type="ECO:0000256" key="2">
    <source>
        <dbReference type="ARBA" id="ARBA00004196"/>
    </source>
</evidence>
<feature type="region of interest" description="Disordered" evidence="9">
    <location>
        <begin position="1"/>
        <end position="32"/>
    </location>
</feature>
<evidence type="ECO:0000256" key="9">
    <source>
        <dbReference type="SAM" id="MobiDB-lite"/>
    </source>
</evidence>
<proteinExistence type="predicted"/>
<dbReference type="CDD" id="cd12797">
    <property type="entry name" value="M23_peptidase"/>
    <property type="match status" value="1"/>
</dbReference>
<dbReference type="AlphaFoldDB" id="A0A1Y6F637"/>
<sequence>MDGRRKGRRARRREELDHSRDIAAGSDGDVSDHVFESGPVRDEWVSSEQSAGLSAMVLERSHDWRDRFHTWREDVSERLEQFDLAPDLAQDIGSGRWFRGLGTMMGLAALSLAFWPDFSALEAMPAMQADQSVRDEFRSQTIAPLALGADTGRQSAPGSQVIPLAAAPERPQIQLVATLSTGDSFMRTLQRAGVSGTDAERVDALVSGAIDLAEVEAGTRMDITLGRRAQPGAPRPLDELSFRARFDLELELFRDDAGMLALKRNPIRVDDTPLRIRGTVGQSLYRSARAAGAPASAVQEYIKALDGQIDMERQIAASDEFDMIISYRRAATGERQAGQLLYAGIDRGGEPKTQLMRWGEEGRFYEASGVGEQRNGLVAPVPGSISSNFGMRRHPILGYRRMHAGMDFRARYGTPIVAVTDGRVTGAGRMGGCGIAVRLDHGNSLSTRYCHMSRLAVSRGQGVRRGQVIGYVGSTGLSTGAHLHYEMYRGGRAVNPASVRFVTRAQLEGRELMEFRARLRQLKDIEPGAALADLEKRSDEIDAPKREIEKLDQKREIS</sequence>
<dbReference type="GO" id="GO:0006508">
    <property type="term" value="P:proteolysis"/>
    <property type="evidence" value="ECO:0007669"/>
    <property type="project" value="UniProtKB-KW"/>
</dbReference>
<dbReference type="Pfam" id="PF19425">
    <property type="entry name" value="Csd3_N2"/>
    <property type="match status" value="1"/>
</dbReference>
<feature type="domain" description="Csd3-like second N-terminal" evidence="11">
    <location>
        <begin position="275"/>
        <end position="389"/>
    </location>
</feature>
<keyword evidence="3" id="KW-0645">Protease</keyword>